<dbReference type="EMBL" id="JANUGW010000008">
    <property type="protein sequence ID" value="MCS0582605.1"/>
    <property type="molecule type" value="Genomic_DNA"/>
</dbReference>
<feature type="transmembrane region" description="Helical" evidence="1">
    <location>
        <begin position="332"/>
        <end position="352"/>
    </location>
</feature>
<keyword evidence="1" id="KW-1133">Transmembrane helix</keyword>
<protein>
    <recommendedName>
        <fullName evidence="4">ABC-2 type transport system permease protein</fullName>
    </recommendedName>
</protein>
<evidence type="ECO:0000313" key="2">
    <source>
        <dbReference type="EMBL" id="MCS0582605.1"/>
    </source>
</evidence>
<dbReference type="RefSeq" id="WP_258817177.1">
    <property type="nucleotide sequence ID" value="NZ_JANUGW010000008.1"/>
</dbReference>
<feature type="transmembrane region" description="Helical" evidence="1">
    <location>
        <begin position="358"/>
        <end position="378"/>
    </location>
</feature>
<feature type="transmembrane region" description="Helical" evidence="1">
    <location>
        <begin position="185"/>
        <end position="210"/>
    </location>
</feature>
<sequence length="520" mass="53806">MTATFAVMRTLALVEARVRLRRLSTLVTLLGVVALSWLMISDPADGLTLIAVRGARVLYTSAALALGSAALAALVLALAGFYLLRGRVAEDLRSGAGAVIGASRNGGVPFVLGRWCGGVLYLTALVGAFMATVLLCHAVRGEGPIQPLVYLQTYALVLGPMILFTAGCATLFDAWAPLMGKKGDLLYFFVWVGQMALLPTVAGGGAATVVPFDFTGTSAVIATLAAHFDLGDSLMLGIADFQRDKAPLVLPTWVWPASIAAARCVTALLALVPLLLALPLFHRFSPDRVKPGKARIRRSPLAVVDGWLRPLARLAGPLFGLAARLPGIAGQALADVALTLAASPSALAVLLAAQLPALVLGAQALAPFALACVAYWGILVSDVATRDGDAALAGMGAAVPGGSARRYWRQFVASLVLGLMFTGIAALHLAMVDPVRAAALVSGVFALAAFATVLGRTSGTSRTFLALFLLTLYVSVNVSRGAWADVVGFHGNATAASSLAWAGLGVLALLGGHLWNRRSD</sequence>
<accession>A0ABT1ZRT3</accession>
<feature type="transmembrane region" description="Helical" evidence="1">
    <location>
        <begin position="152"/>
        <end position="173"/>
    </location>
</feature>
<name>A0ABT1ZRT3_9BURK</name>
<feature type="transmembrane region" description="Helical" evidence="1">
    <location>
        <begin position="253"/>
        <end position="281"/>
    </location>
</feature>
<feature type="transmembrane region" description="Helical" evidence="1">
    <location>
        <begin position="495"/>
        <end position="515"/>
    </location>
</feature>
<reference evidence="2 3" key="1">
    <citation type="submission" date="2022-08" db="EMBL/GenBank/DDBJ databases">
        <title>Reclassification of Massilia species as members of the genera Telluria, Duganella, Pseudoduganella, Mokoshia gen. nov. and Zemynaea gen. nov. using orthogonal and non-orthogonal genome-based approaches.</title>
        <authorList>
            <person name="Bowman J.P."/>
        </authorList>
    </citation>
    <scope>NUCLEOTIDE SEQUENCE [LARGE SCALE GENOMIC DNA]</scope>
    <source>
        <strain evidence="2 3">JCM 31316</strain>
    </source>
</reference>
<evidence type="ECO:0000313" key="3">
    <source>
        <dbReference type="Proteomes" id="UP001204151"/>
    </source>
</evidence>
<keyword evidence="1" id="KW-0472">Membrane</keyword>
<dbReference type="Proteomes" id="UP001204151">
    <property type="component" value="Unassembled WGS sequence"/>
</dbReference>
<feature type="transmembrane region" description="Helical" evidence="1">
    <location>
        <begin position="437"/>
        <end position="455"/>
    </location>
</feature>
<feature type="transmembrane region" description="Helical" evidence="1">
    <location>
        <begin position="20"/>
        <end position="40"/>
    </location>
</feature>
<organism evidence="2 3">
    <name type="scientific">Massilia pinisoli</name>
    <dbReference type="NCBI Taxonomy" id="1772194"/>
    <lineage>
        <taxon>Bacteria</taxon>
        <taxon>Pseudomonadati</taxon>
        <taxon>Pseudomonadota</taxon>
        <taxon>Betaproteobacteria</taxon>
        <taxon>Burkholderiales</taxon>
        <taxon>Oxalobacteraceae</taxon>
        <taxon>Telluria group</taxon>
        <taxon>Massilia</taxon>
    </lineage>
</organism>
<feature type="transmembrane region" description="Helical" evidence="1">
    <location>
        <begin position="119"/>
        <end position="140"/>
    </location>
</feature>
<keyword evidence="3" id="KW-1185">Reference proteome</keyword>
<proteinExistence type="predicted"/>
<feature type="transmembrane region" description="Helical" evidence="1">
    <location>
        <begin position="464"/>
        <end position="483"/>
    </location>
</feature>
<comment type="caution">
    <text evidence="2">The sequence shown here is derived from an EMBL/GenBank/DDBJ whole genome shotgun (WGS) entry which is preliminary data.</text>
</comment>
<feature type="transmembrane region" description="Helical" evidence="1">
    <location>
        <begin position="60"/>
        <end position="84"/>
    </location>
</feature>
<evidence type="ECO:0000256" key="1">
    <source>
        <dbReference type="SAM" id="Phobius"/>
    </source>
</evidence>
<gene>
    <name evidence="2" type="ORF">NX784_13470</name>
</gene>
<evidence type="ECO:0008006" key="4">
    <source>
        <dbReference type="Google" id="ProtNLM"/>
    </source>
</evidence>
<feature type="transmembrane region" description="Helical" evidence="1">
    <location>
        <begin position="411"/>
        <end position="431"/>
    </location>
</feature>
<keyword evidence="1" id="KW-0812">Transmembrane</keyword>